<gene>
    <name evidence="1" type="ORF">Mal64_33290</name>
</gene>
<evidence type="ECO:0008006" key="3">
    <source>
        <dbReference type="Google" id="ProtNLM"/>
    </source>
</evidence>
<name>A0A5C5ZIZ0_9BACT</name>
<evidence type="ECO:0000313" key="2">
    <source>
        <dbReference type="Proteomes" id="UP000315440"/>
    </source>
</evidence>
<comment type="caution">
    <text evidence="1">The sequence shown here is derived from an EMBL/GenBank/DDBJ whole genome shotgun (WGS) entry which is preliminary data.</text>
</comment>
<evidence type="ECO:0000313" key="1">
    <source>
        <dbReference type="EMBL" id="TWT86503.1"/>
    </source>
</evidence>
<sequence length="413" mass="44714">MKLLPVSQRLNSNPLSNPVAETRRRLDGLGVQPPQGPVAITAGSRGIANLAAITRAAGDWLRDHGAEPFLVPAMGSHNGATAEGQRAMVESLGLTEEAMGMPIRSSMECVKVGEVASGDVWMDRHCWESAGVLVLNRVKLHTCFSGPVQSGITKMMVVGMGKIRSAQTFHSTPTPQMKHMLLEMGKLLIDSGKIWAGLALLEDGYDQTAEIHAIAPGDILTREPELLARHREYFPRLPIDEINTLVVKDIGKTYSGTGMDTNVIGRRGVAGGEDVEKPNCKIIAALNLVEASKGNAIGVGLADFIPQRLRDAIDEHKTFLNVYTTGDMQRGKIPATLADDETVVTKIRERYGDSRWVLVPNTLHLERMFVTEDLAGEIEANPICEIAGAPVELKFEAGRLALPFADDQVFAGK</sequence>
<accession>A0A5C5ZIZ0</accession>
<dbReference type="EMBL" id="SJPQ01000004">
    <property type="protein sequence ID" value="TWT86503.1"/>
    <property type="molecule type" value="Genomic_DNA"/>
</dbReference>
<proteinExistence type="predicted"/>
<dbReference type="Proteomes" id="UP000315440">
    <property type="component" value="Unassembled WGS sequence"/>
</dbReference>
<dbReference type="RefSeq" id="WP_146402299.1">
    <property type="nucleotide sequence ID" value="NZ_SJPQ01000004.1"/>
</dbReference>
<reference evidence="1 2" key="1">
    <citation type="submission" date="2019-02" db="EMBL/GenBank/DDBJ databases">
        <title>Deep-cultivation of Planctomycetes and their phenomic and genomic characterization uncovers novel biology.</title>
        <authorList>
            <person name="Wiegand S."/>
            <person name="Jogler M."/>
            <person name="Boedeker C."/>
            <person name="Pinto D."/>
            <person name="Vollmers J."/>
            <person name="Rivas-Marin E."/>
            <person name="Kohn T."/>
            <person name="Peeters S.H."/>
            <person name="Heuer A."/>
            <person name="Rast P."/>
            <person name="Oberbeckmann S."/>
            <person name="Bunk B."/>
            <person name="Jeske O."/>
            <person name="Meyerdierks A."/>
            <person name="Storesund J.E."/>
            <person name="Kallscheuer N."/>
            <person name="Luecker S."/>
            <person name="Lage O.M."/>
            <person name="Pohl T."/>
            <person name="Merkel B.J."/>
            <person name="Hornburger P."/>
            <person name="Mueller R.-W."/>
            <person name="Bruemmer F."/>
            <person name="Labrenz M."/>
            <person name="Spormann A.M."/>
            <person name="Op Den Camp H."/>
            <person name="Overmann J."/>
            <person name="Amann R."/>
            <person name="Jetten M.S.M."/>
            <person name="Mascher T."/>
            <person name="Medema M.H."/>
            <person name="Devos D.P."/>
            <person name="Kaster A.-K."/>
            <person name="Ovreas L."/>
            <person name="Rohde M."/>
            <person name="Galperin M.Y."/>
            <person name="Jogler C."/>
        </authorList>
    </citation>
    <scope>NUCLEOTIDE SEQUENCE [LARGE SCALE GENOMIC DNA]</scope>
    <source>
        <strain evidence="1 2">Mal64</strain>
    </source>
</reference>
<protein>
    <recommendedName>
        <fullName evidence="3">LarA-like N-terminal domain-containing protein</fullName>
    </recommendedName>
</protein>
<organism evidence="1 2">
    <name type="scientific">Pseudobythopirellula maris</name>
    <dbReference type="NCBI Taxonomy" id="2527991"/>
    <lineage>
        <taxon>Bacteria</taxon>
        <taxon>Pseudomonadati</taxon>
        <taxon>Planctomycetota</taxon>
        <taxon>Planctomycetia</taxon>
        <taxon>Pirellulales</taxon>
        <taxon>Lacipirellulaceae</taxon>
        <taxon>Pseudobythopirellula</taxon>
    </lineage>
</organism>
<keyword evidence="2" id="KW-1185">Reference proteome</keyword>
<dbReference type="OrthoDB" id="9788398at2"/>
<dbReference type="AlphaFoldDB" id="A0A5C5ZIZ0"/>
<dbReference type="Gene3D" id="3.40.50.11440">
    <property type="match status" value="1"/>
</dbReference>